<dbReference type="GO" id="GO:0016301">
    <property type="term" value="F:kinase activity"/>
    <property type="evidence" value="ECO:0007669"/>
    <property type="project" value="UniProtKB-KW"/>
</dbReference>
<evidence type="ECO:0000256" key="11">
    <source>
        <dbReference type="ARBA" id="ARBA00022840"/>
    </source>
</evidence>
<proteinExistence type="inferred from homology"/>
<comment type="pathway">
    <text evidence="4 16">Cofactor biosynthesis; coenzyme A biosynthesis; CoA from (R)-pantothenate: step 1/5.</text>
</comment>
<dbReference type="Proteomes" id="UP000619838">
    <property type="component" value="Unassembled WGS sequence"/>
</dbReference>
<keyword evidence="12 16" id="KW-0630">Potassium</keyword>
<evidence type="ECO:0000313" key="18">
    <source>
        <dbReference type="Proteomes" id="UP000619838"/>
    </source>
</evidence>
<dbReference type="Pfam" id="PF03309">
    <property type="entry name" value="Pan_kinase"/>
    <property type="match status" value="1"/>
</dbReference>
<keyword evidence="18" id="KW-1185">Reference proteome</keyword>
<evidence type="ECO:0000256" key="14">
    <source>
        <dbReference type="ARBA" id="ARBA00038036"/>
    </source>
</evidence>
<accession>A0ABR9XR72</accession>
<keyword evidence="11 16" id="KW-0067">ATP-binding</keyword>
<dbReference type="HAMAP" id="MF_01274">
    <property type="entry name" value="Pantothen_kinase_3"/>
    <property type="match status" value="1"/>
</dbReference>
<comment type="caution">
    <text evidence="17">The sequence shown here is derived from an EMBL/GenBank/DDBJ whole genome shotgun (WGS) entry which is preliminary data.</text>
</comment>
<evidence type="ECO:0000256" key="10">
    <source>
        <dbReference type="ARBA" id="ARBA00022777"/>
    </source>
</evidence>
<feature type="binding site" evidence="16">
    <location>
        <position position="185"/>
    </location>
    <ligand>
        <name>substrate</name>
    </ligand>
</feature>
<keyword evidence="8 16" id="KW-0808">Transferase</keyword>
<evidence type="ECO:0000256" key="16">
    <source>
        <dbReference type="HAMAP-Rule" id="MF_01274"/>
    </source>
</evidence>
<dbReference type="EMBL" id="JADGII010000004">
    <property type="protein sequence ID" value="MBF0636310.1"/>
    <property type="molecule type" value="Genomic_DNA"/>
</dbReference>
<dbReference type="EC" id="2.7.1.33" evidence="6 16"/>
<protein>
    <recommendedName>
        <fullName evidence="15 16">Type III pantothenate kinase</fullName>
        <ecNumber evidence="6 16">2.7.1.33</ecNumber>
    </recommendedName>
    <alternativeName>
        <fullName evidence="16">PanK-III</fullName>
    </alternativeName>
    <alternativeName>
        <fullName evidence="16">Pantothenic acid kinase</fullName>
    </alternativeName>
</protein>
<evidence type="ECO:0000256" key="1">
    <source>
        <dbReference type="ARBA" id="ARBA00001206"/>
    </source>
</evidence>
<comment type="cofactor">
    <cofactor evidence="2">
        <name>K(+)</name>
        <dbReference type="ChEBI" id="CHEBI:29103"/>
    </cofactor>
</comment>
<evidence type="ECO:0000313" key="17">
    <source>
        <dbReference type="EMBL" id="MBF0636310.1"/>
    </source>
</evidence>
<keyword evidence="9 16" id="KW-0547">Nucleotide-binding</keyword>
<comment type="cofactor">
    <cofactor evidence="16">
        <name>NH4(+)</name>
        <dbReference type="ChEBI" id="CHEBI:28938"/>
    </cofactor>
    <cofactor evidence="16">
        <name>K(+)</name>
        <dbReference type="ChEBI" id="CHEBI:29103"/>
    </cofactor>
    <text evidence="16">A monovalent cation. Ammonium or potassium.</text>
</comment>
<keyword evidence="10 16" id="KW-0418">Kinase</keyword>
<evidence type="ECO:0000256" key="4">
    <source>
        <dbReference type="ARBA" id="ARBA00005225"/>
    </source>
</evidence>
<feature type="binding site" evidence="16">
    <location>
        <begin position="107"/>
        <end position="110"/>
    </location>
    <ligand>
        <name>substrate</name>
    </ligand>
</feature>
<evidence type="ECO:0000256" key="9">
    <source>
        <dbReference type="ARBA" id="ARBA00022741"/>
    </source>
</evidence>
<dbReference type="RefSeq" id="WP_158596362.1">
    <property type="nucleotide sequence ID" value="NZ_JABVZQ010000001.1"/>
</dbReference>
<evidence type="ECO:0000256" key="13">
    <source>
        <dbReference type="ARBA" id="ARBA00022993"/>
    </source>
</evidence>
<evidence type="ECO:0000256" key="12">
    <source>
        <dbReference type="ARBA" id="ARBA00022958"/>
    </source>
</evidence>
<dbReference type="CDD" id="cd24015">
    <property type="entry name" value="ASKHA_NBD_PanK-III"/>
    <property type="match status" value="1"/>
</dbReference>
<evidence type="ECO:0000256" key="5">
    <source>
        <dbReference type="ARBA" id="ARBA00011738"/>
    </source>
</evidence>
<evidence type="ECO:0000256" key="3">
    <source>
        <dbReference type="ARBA" id="ARBA00004496"/>
    </source>
</evidence>
<comment type="catalytic activity">
    <reaction evidence="1 16">
        <text>(R)-pantothenate + ATP = (R)-4'-phosphopantothenate + ADP + H(+)</text>
        <dbReference type="Rhea" id="RHEA:16373"/>
        <dbReference type="ChEBI" id="CHEBI:10986"/>
        <dbReference type="ChEBI" id="CHEBI:15378"/>
        <dbReference type="ChEBI" id="CHEBI:29032"/>
        <dbReference type="ChEBI" id="CHEBI:30616"/>
        <dbReference type="ChEBI" id="CHEBI:456216"/>
        <dbReference type="EC" id="2.7.1.33"/>
    </reaction>
</comment>
<evidence type="ECO:0000256" key="7">
    <source>
        <dbReference type="ARBA" id="ARBA00022490"/>
    </source>
</evidence>
<dbReference type="PANTHER" id="PTHR34265:SF1">
    <property type="entry name" value="TYPE III PANTOTHENATE KINASE"/>
    <property type="match status" value="1"/>
</dbReference>
<comment type="subcellular location">
    <subcellularLocation>
        <location evidence="3 16">Cytoplasm</location>
    </subcellularLocation>
</comment>
<dbReference type="PANTHER" id="PTHR34265">
    <property type="entry name" value="TYPE III PANTOTHENATE KINASE"/>
    <property type="match status" value="1"/>
</dbReference>
<gene>
    <name evidence="16" type="primary">coaX</name>
    <name evidence="17" type="ORF">INT08_03830</name>
</gene>
<comment type="similarity">
    <text evidence="14 16">Belongs to the type III pantothenate kinase family.</text>
</comment>
<feature type="binding site" evidence="16">
    <location>
        <position position="133"/>
    </location>
    <ligand>
        <name>ATP</name>
        <dbReference type="ChEBI" id="CHEBI:30616"/>
    </ligand>
</feature>
<evidence type="ECO:0000256" key="15">
    <source>
        <dbReference type="ARBA" id="ARBA00040883"/>
    </source>
</evidence>
<dbReference type="Gene3D" id="3.30.420.40">
    <property type="match status" value="2"/>
</dbReference>
<dbReference type="NCBIfam" id="TIGR00671">
    <property type="entry name" value="baf"/>
    <property type="match status" value="1"/>
</dbReference>
<evidence type="ECO:0000256" key="2">
    <source>
        <dbReference type="ARBA" id="ARBA00001958"/>
    </source>
</evidence>
<feature type="binding site" evidence="16">
    <location>
        <position position="130"/>
    </location>
    <ligand>
        <name>K(+)</name>
        <dbReference type="ChEBI" id="CHEBI:29103"/>
    </ligand>
</feature>
<comment type="subunit">
    <text evidence="5 16">Homodimer.</text>
</comment>
<evidence type="ECO:0000256" key="8">
    <source>
        <dbReference type="ARBA" id="ARBA00022679"/>
    </source>
</evidence>
<comment type="function">
    <text evidence="16">Catalyzes the phosphorylation of pantothenate (Pan), the first step in CoA biosynthesis.</text>
</comment>
<dbReference type="InterPro" id="IPR004619">
    <property type="entry name" value="Type_III_PanK"/>
</dbReference>
<reference evidence="17 18" key="1">
    <citation type="journal article" date="2020" name="Microorganisms">
        <title>Simultaneous Genome Sequencing of Prosthecochloris ethylica and Desulfuromonas acetoxidans within a Syntrophic Mixture Reveals Unique Pili and Protein Interactions.</title>
        <authorList>
            <person name="Kyndt J.A."/>
            <person name="Van Beeumen J.J."/>
            <person name="Meyer T.E."/>
        </authorList>
    </citation>
    <scope>NUCLEOTIDE SEQUENCE [LARGE SCALE GENOMIC DNA]</scope>
    <source>
        <strain evidence="17 18">N3</strain>
    </source>
</reference>
<feature type="binding site" evidence="16">
    <location>
        <position position="98"/>
    </location>
    <ligand>
        <name>substrate</name>
    </ligand>
</feature>
<keyword evidence="13 16" id="KW-0173">Coenzyme A biosynthesis</keyword>
<dbReference type="InterPro" id="IPR043129">
    <property type="entry name" value="ATPase_NBD"/>
</dbReference>
<sequence length="263" mass="28058">MDNDRCVIVEVGNSVTELALLEGESCLARERVPTAGLQGADDVRRVIDSFSGLRSGLRSAAVSSVVPRLTALFVDLLSVRLEGDVLEISSALDLPFRFEYFPRTSIGADRLALLAFGAGRASGRAVIVVDLGTAVTIDVLDRNATYRGGMILPGIDLQRAALHERTARLPLVDIGSDVPLLGRSTEECIRSGILYGCARQVDGLIGDIRSTLPVSHGKDEPLVVVTGGSSRIIAPMLHCLHETDEHAVLKGAALLLELNRTGR</sequence>
<evidence type="ECO:0000256" key="6">
    <source>
        <dbReference type="ARBA" id="ARBA00012102"/>
    </source>
</evidence>
<organism evidence="17 18">
    <name type="scientific">Prosthecochloris ethylica</name>
    <dbReference type="NCBI Taxonomy" id="2743976"/>
    <lineage>
        <taxon>Bacteria</taxon>
        <taxon>Pseudomonadati</taxon>
        <taxon>Chlorobiota</taxon>
        <taxon>Chlorobiia</taxon>
        <taxon>Chlorobiales</taxon>
        <taxon>Chlorobiaceae</taxon>
        <taxon>Prosthecochloris</taxon>
    </lineage>
</organism>
<dbReference type="SUPFAM" id="SSF53067">
    <property type="entry name" value="Actin-like ATPase domain"/>
    <property type="match status" value="2"/>
</dbReference>
<name>A0ABR9XR72_9CHLB</name>
<keyword evidence="7 16" id="KW-0963">Cytoplasm</keyword>
<feature type="binding site" evidence="16">
    <location>
        <begin position="10"/>
        <end position="17"/>
    </location>
    <ligand>
        <name>ATP</name>
        <dbReference type="ChEBI" id="CHEBI:30616"/>
    </ligand>
</feature>
<keyword evidence="16" id="KW-0479">Metal-binding</keyword>
<feature type="active site" description="Proton acceptor" evidence="16">
    <location>
        <position position="109"/>
    </location>
</feature>